<keyword evidence="13" id="KW-0460">Magnesium</keyword>
<dbReference type="GO" id="GO:0000287">
    <property type="term" value="F:magnesium ion binding"/>
    <property type="evidence" value="ECO:0007669"/>
    <property type="project" value="UniProtKB-UniRule"/>
</dbReference>
<comment type="caution">
    <text evidence="13">Lacks conserved residue(s) required for the propagation of feature annotation.</text>
</comment>
<keyword evidence="6 13" id="KW-0961">Cell wall biogenesis/degradation</keyword>
<dbReference type="KEGG" id="geo:Geob_0775"/>
<feature type="binding site" evidence="13">
    <location>
        <position position="30"/>
    </location>
    <ligand>
        <name>UDP-N-acetyl-alpha-D-muramoyl-L-alanyl-D-glutamate</name>
        <dbReference type="ChEBI" id="CHEBI:83900"/>
    </ligand>
</feature>
<evidence type="ECO:0000256" key="13">
    <source>
        <dbReference type="HAMAP-Rule" id="MF_00208"/>
    </source>
</evidence>
<proteinExistence type="inferred from homology"/>
<feature type="binding site" evidence="13">
    <location>
        <begin position="151"/>
        <end position="152"/>
    </location>
    <ligand>
        <name>UDP-N-acetyl-alpha-D-muramoyl-L-alanyl-D-glutamate</name>
        <dbReference type="ChEBI" id="CHEBI:83900"/>
    </ligand>
</feature>
<keyword evidence="5 13" id="KW-0131">Cell cycle</keyword>
<dbReference type="OrthoDB" id="9800958at2"/>
<protein>
    <recommendedName>
        <fullName evidence="9 13">UDP-N-acetylmuramoyl-L-alanyl-D-glutamate--2,6-diaminopimelate ligase</fullName>
        <ecNumber evidence="8 13">6.3.2.13</ecNumber>
    </recommendedName>
    <alternativeName>
        <fullName evidence="10 13">Meso-A2pm-adding enzyme</fullName>
    </alternativeName>
    <alternativeName>
        <fullName evidence="11 13">Meso-diaminopimelate-adding enzyme</fullName>
    </alternativeName>
    <alternativeName>
        <fullName evidence="12 13">UDP-MurNAc-L-Ala-D-Glu:meso-diaminopimelate ligase</fullName>
    </alternativeName>
    <alternativeName>
        <fullName evidence="13">UDP-MurNAc-tripeptide synthetase</fullName>
    </alternativeName>
    <alternativeName>
        <fullName evidence="13">UDP-N-acetylmuramyl-tripeptide synthetase</fullName>
    </alternativeName>
</protein>
<feature type="binding site" evidence="13">
    <location>
        <position position="186"/>
    </location>
    <ligand>
        <name>UDP-N-acetyl-alpha-D-muramoyl-L-alanyl-D-glutamate</name>
        <dbReference type="ChEBI" id="CHEBI:83900"/>
    </ligand>
</feature>
<evidence type="ECO:0000256" key="6">
    <source>
        <dbReference type="ARBA" id="ARBA00023316"/>
    </source>
</evidence>
<comment type="cofactor">
    <cofactor evidence="13">
        <name>Mg(2+)</name>
        <dbReference type="ChEBI" id="CHEBI:18420"/>
    </cofactor>
</comment>
<keyword evidence="3 13" id="KW-0133">Cell shape</keyword>
<dbReference type="SUPFAM" id="SSF53244">
    <property type="entry name" value="MurD-like peptide ligases, peptide-binding domain"/>
    <property type="match status" value="1"/>
</dbReference>
<evidence type="ECO:0000259" key="17">
    <source>
        <dbReference type="Pfam" id="PF08245"/>
    </source>
</evidence>
<dbReference type="GO" id="GO:0051301">
    <property type="term" value="P:cell division"/>
    <property type="evidence" value="ECO:0007669"/>
    <property type="project" value="UniProtKB-KW"/>
</dbReference>
<feature type="binding site" evidence="13">
    <location>
        <begin position="109"/>
        <end position="115"/>
    </location>
    <ligand>
        <name>ATP</name>
        <dbReference type="ChEBI" id="CHEBI:30616"/>
    </ligand>
</feature>
<name>B9M167_GEODF</name>
<keyword evidence="13 18" id="KW-0436">Ligase</keyword>
<comment type="PTM">
    <text evidence="13">Carboxylation is probably crucial for Mg(2+) binding and, consequently, for the gamma-phosphate positioning of ATP.</text>
</comment>
<evidence type="ECO:0000256" key="3">
    <source>
        <dbReference type="ARBA" id="ARBA00022960"/>
    </source>
</evidence>
<keyword evidence="13" id="KW-0547">Nucleotide-binding</keyword>
<dbReference type="PANTHER" id="PTHR23135">
    <property type="entry name" value="MUR LIGASE FAMILY MEMBER"/>
    <property type="match status" value="1"/>
</dbReference>
<dbReference type="Pfam" id="PF01225">
    <property type="entry name" value="Mur_ligase"/>
    <property type="match status" value="1"/>
</dbReference>
<feature type="binding site" evidence="13">
    <location>
        <position position="150"/>
    </location>
    <ligand>
        <name>UDP-N-acetyl-alpha-D-muramoyl-L-alanyl-D-glutamate</name>
        <dbReference type="ChEBI" id="CHEBI:83900"/>
    </ligand>
</feature>
<evidence type="ECO:0000256" key="10">
    <source>
        <dbReference type="ARBA" id="ARBA00075482"/>
    </source>
</evidence>
<evidence type="ECO:0000256" key="8">
    <source>
        <dbReference type="ARBA" id="ARBA00066633"/>
    </source>
</evidence>
<keyword evidence="13" id="KW-0963">Cytoplasm</keyword>
<accession>B9M167</accession>
<evidence type="ECO:0000256" key="12">
    <source>
        <dbReference type="ARBA" id="ARBA00081560"/>
    </source>
</evidence>
<dbReference type="InterPro" id="IPR036615">
    <property type="entry name" value="Mur_ligase_C_dom_sf"/>
</dbReference>
<dbReference type="GO" id="GO:0009252">
    <property type="term" value="P:peptidoglycan biosynthetic process"/>
    <property type="evidence" value="ECO:0007669"/>
    <property type="project" value="UniProtKB-UniRule"/>
</dbReference>
<dbReference type="AlphaFoldDB" id="B9M167"/>
<evidence type="ECO:0000256" key="4">
    <source>
        <dbReference type="ARBA" id="ARBA00022984"/>
    </source>
</evidence>
<evidence type="ECO:0000256" key="11">
    <source>
        <dbReference type="ARBA" id="ARBA00076158"/>
    </source>
</evidence>
<dbReference type="EMBL" id="CP001390">
    <property type="protein sequence ID" value="ACM19137.1"/>
    <property type="molecule type" value="Genomic_DNA"/>
</dbReference>
<comment type="subcellular location">
    <subcellularLocation>
        <location evidence="13 14">Cytoplasm</location>
    </subcellularLocation>
</comment>
<evidence type="ECO:0000256" key="7">
    <source>
        <dbReference type="ARBA" id="ARBA00050251"/>
    </source>
</evidence>
<dbReference type="eggNOG" id="COG0769">
    <property type="taxonomic scope" value="Bacteria"/>
</dbReference>
<dbReference type="InterPro" id="IPR000713">
    <property type="entry name" value="Mur_ligase_N"/>
</dbReference>
<dbReference type="SUPFAM" id="SSF53623">
    <property type="entry name" value="MurD-like peptide ligases, catalytic domain"/>
    <property type="match status" value="1"/>
</dbReference>
<dbReference type="GO" id="GO:0008765">
    <property type="term" value="F:UDP-N-acetylmuramoylalanyl-D-glutamate-2,6-diaminopimelate ligase activity"/>
    <property type="evidence" value="ECO:0007669"/>
    <property type="project" value="UniProtKB-UniRule"/>
</dbReference>
<dbReference type="InterPro" id="IPR036565">
    <property type="entry name" value="Mur-like_cat_sf"/>
</dbReference>
<dbReference type="HAMAP" id="MF_00208">
    <property type="entry name" value="MurE"/>
    <property type="match status" value="1"/>
</dbReference>
<evidence type="ECO:0000256" key="14">
    <source>
        <dbReference type="RuleBase" id="RU004135"/>
    </source>
</evidence>
<dbReference type="STRING" id="316067.Geob_0775"/>
<feature type="binding site" evidence="13">
    <location>
        <begin position="408"/>
        <end position="411"/>
    </location>
    <ligand>
        <name>meso-2,6-diaminopimelate</name>
        <dbReference type="ChEBI" id="CHEBI:57791"/>
    </ligand>
</feature>
<dbReference type="InterPro" id="IPR005761">
    <property type="entry name" value="UDP-N-AcMur-Glu-dNH2Pim_ligase"/>
</dbReference>
<dbReference type="SUPFAM" id="SSF63418">
    <property type="entry name" value="MurE/MurF N-terminal domain"/>
    <property type="match status" value="1"/>
</dbReference>
<feature type="domain" description="Mur ligase C-terminal" evidence="16">
    <location>
        <begin position="335"/>
        <end position="476"/>
    </location>
</feature>
<feature type="binding site" evidence="13">
    <location>
        <position position="178"/>
    </location>
    <ligand>
        <name>UDP-N-acetyl-alpha-D-muramoyl-L-alanyl-D-glutamate</name>
        <dbReference type="ChEBI" id="CHEBI:83900"/>
    </ligand>
</feature>
<dbReference type="Pfam" id="PF02875">
    <property type="entry name" value="Mur_ligase_C"/>
    <property type="match status" value="1"/>
</dbReference>
<dbReference type="Pfam" id="PF08245">
    <property type="entry name" value="Mur_ligase_M"/>
    <property type="match status" value="1"/>
</dbReference>
<comment type="similarity">
    <text evidence="1 13">Belongs to the MurCDEF family. MurE subfamily.</text>
</comment>
<dbReference type="UniPathway" id="UPA00219"/>
<comment type="catalytic activity">
    <reaction evidence="7 13">
        <text>UDP-N-acetyl-alpha-D-muramoyl-L-alanyl-D-glutamate + meso-2,6-diaminopimelate + ATP = UDP-N-acetyl-alpha-D-muramoyl-L-alanyl-gamma-D-glutamyl-meso-2,6-diaminopimelate + ADP + phosphate + H(+)</text>
        <dbReference type="Rhea" id="RHEA:23676"/>
        <dbReference type="ChEBI" id="CHEBI:15378"/>
        <dbReference type="ChEBI" id="CHEBI:30616"/>
        <dbReference type="ChEBI" id="CHEBI:43474"/>
        <dbReference type="ChEBI" id="CHEBI:57791"/>
        <dbReference type="ChEBI" id="CHEBI:83900"/>
        <dbReference type="ChEBI" id="CHEBI:83905"/>
        <dbReference type="ChEBI" id="CHEBI:456216"/>
        <dbReference type="EC" id="6.3.2.13"/>
    </reaction>
</comment>
<dbReference type="Gene3D" id="3.90.190.20">
    <property type="entry name" value="Mur ligase, C-terminal domain"/>
    <property type="match status" value="1"/>
</dbReference>
<evidence type="ECO:0000256" key="5">
    <source>
        <dbReference type="ARBA" id="ARBA00023306"/>
    </source>
</evidence>
<dbReference type="Proteomes" id="UP000007721">
    <property type="component" value="Chromosome"/>
</dbReference>
<dbReference type="InterPro" id="IPR004101">
    <property type="entry name" value="Mur_ligase_C"/>
</dbReference>
<feature type="domain" description="Mur ligase central" evidence="17">
    <location>
        <begin position="107"/>
        <end position="312"/>
    </location>
</feature>
<keyword evidence="19" id="KW-1185">Reference proteome</keyword>
<dbReference type="RefSeq" id="WP_012645866.1">
    <property type="nucleotide sequence ID" value="NC_011979.1"/>
</dbReference>
<feature type="binding site" evidence="13">
    <location>
        <position position="474"/>
    </location>
    <ligand>
        <name>meso-2,6-diaminopimelate</name>
        <dbReference type="ChEBI" id="CHEBI:57791"/>
    </ligand>
</feature>
<evidence type="ECO:0000259" key="16">
    <source>
        <dbReference type="Pfam" id="PF02875"/>
    </source>
</evidence>
<dbReference type="EC" id="6.3.2.13" evidence="8 13"/>
<keyword evidence="13" id="KW-0067">ATP-binding</keyword>
<keyword evidence="2 13" id="KW-0132">Cell division</keyword>
<reference evidence="18 19" key="1">
    <citation type="submission" date="2009-01" db="EMBL/GenBank/DDBJ databases">
        <title>Complete sequence of Geobacter sp. FRC-32.</title>
        <authorList>
            <consortium name="US DOE Joint Genome Institute"/>
            <person name="Lucas S."/>
            <person name="Copeland A."/>
            <person name="Lapidus A."/>
            <person name="Glavina del Rio T."/>
            <person name="Dalin E."/>
            <person name="Tice H."/>
            <person name="Bruce D."/>
            <person name="Goodwin L."/>
            <person name="Pitluck S."/>
            <person name="Saunders E."/>
            <person name="Brettin T."/>
            <person name="Detter J.C."/>
            <person name="Han C."/>
            <person name="Larimer F."/>
            <person name="Land M."/>
            <person name="Hauser L."/>
            <person name="Kyrpides N."/>
            <person name="Ovchinnikova G."/>
            <person name="Kostka J."/>
            <person name="Richardson P."/>
        </authorList>
    </citation>
    <scope>NUCLEOTIDE SEQUENCE [LARGE SCALE GENOMIC DNA]</scope>
    <source>
        <strain evidence="19">DSM 22248 / JCM 15807 / FRC-32</strain>
    </source>
</reference>
<evidence type="ECO:0000256" key="2">
    <source>
        <dbReference type="ARBA" id="ARBA00022618"/>
    </source>
</evidence>
<evidence type="ECO:0000313" key="18">
    <source>
        <dbReference type="EMBL" id="ACM19137.1"/>
    </source>
</evidence>
<dbReference type="GO" id="GO:0005737">
    <property type="term" value="C:cytoplasm"/>
    <property type="evidence" value="ECO:0007669"/>
    <property type="project" value="UniProtKB-SubCell"/>
</dbReference>
<comment type="pathway">
    <text evidence="13 14">Cell wall biogenesis; peptidoglycan biosynthesis.</text>
</comment>
<dbReference type="GO" id="GO:0005524">
    <property type="term" value="F:ATP binding"/>
    <property type="evidence" value="ECO:0007669"/>
    <property type="project" value="UniProtKB-UniRule"/>
</dbReference>
<dbReference type="HOGENOM" id="CLU_022291_4_1_7"/>
<feature type="binding site" evidence="13">
    <location>
        <position position="184"/>
    </location>
    <ligand>
        <name>UDP-N-acetyl-alpha-D-muramoyl-L-alanyl-D-glutamate</name>
        <dbReference type="ChEBI" id="CHEBI:83900"/>
    </ligand>
</feature>
<keyword evidence="4 13" id="KW-0573">Peptidoglycan synthesis</keyword>
<dbReference type="GO" id="GO:0008360">
    <property type="term" value="P:regulation of cell shape"/>
    <property type="evidence" value="ECO:0007669"/>
    <property type="project" value="UniProtKB-KW"/>
</dbReference>
<dbReference type="Gene3D" id="3.40.1390.10">
    <property type="entry name" value="MurE/MurF, N-terminal domain"/>
    <property type="match status" value="1"/>
</dbReference>
<dbReference type="InterPro" id="IPR013221">
    <property type="entry name" value="Mur_ligase_cen"/>
</dbReference>
<dbReference type="FunFam" id="3.90.190.20:FF:000006">
    <property type="entry name" value="UDP-N-acetylmuramoyl-L-alanyl-D-glutamate--2,6-diaminopimelate ligase"/>
    <property type="match status" value="1"/>
</dbReference>
<feature type="binding site" evidence="13">
    <location>
        <position position="478"/>
    </location>
    <ligand>
        <name>meso-2,6-diaminopimelate</name>
        <dbReference type="ChEBI" id="CHEBI:57791"/>
    </ligand>
</feature>
<evidence type="ECO:0000256" key="9">
    <source>
        <dbReference type="ARBA" id="ARBA00072883"/>
    </source>
</evidence>
<comment type="function">
    <text evidence="13">Catalyzes the addition of meso-diaminopimelic acid to the nucleotide precursor UDP-N-acetylmuramoyl-L-alanyl-D-glutamate (UMAG) in the biosynthesis of bacterial cell-wall peptidoglycan.</text>
</comment>
<dbReference type="NCBIfam" id="TIGR01085">
    <property type="entry name" value="murE"/>
    <property type="match status" value="1"/>
</dbReference>
<dbReference type="InterPro" id="IPR035911">
    <property type="entry name" value="MurE/MurF_N"/>
</dbReference>
<feature type="domain" description="Mur ligase N-terminal catalytic" evidence="15">
    <location>
        <begin position="23"/>
        <end position="95"/>
    </location>
</feature>
<dbReference type="NCBIfam" id="NF001124">
    <property type="entry name" value="PRK00139.1-2"/>
    <property type="match status" value="1"/>
</dbReference>
<feature type="short sequence motif" description="Meso-diaminopimelate recognition motif" evidence="13">
    <location>
        <begin position="408"/>
        <end position="411"/>
    </location>
</feature>
<feature type="binding site" evidence="13">
    <location>
        <position position="384"/>
    </location>
    <ligand>
        <name>meso-2,6-diaminopimelate</name>
        <dbReference type="ChEBI" id="CHEBI:57791"/>
    </ligand>
</feature>
<dbReference type="NCBIfam" id="NF001126">
    <property type="entry name" value="PRK00139.1-4"/>
    <property type="match status" value="1"/>
</dbReference>
<gene>
    <name evidence="13 18" type="primary">murE</name>
    <name evidence="18" type="ordered locus">Geob_0775</name>
</gene>
<evidence type="ECO:0000256" key="1">
    <source>
        <dbReference type="ARBA" id="ARBA00005898"/>
    </source>
</evidence>
<dbReference type="Gene3D" id="3.40.1190.10">
    <property type="entry name" value="Mur-like, catalytic domain"/>
    <property type="match status" value="1"/>
</dbReference>
<evidence type="ECO:0000313" key="19">
    <source>
        <dbReference type="Proteomes" id="UP000007721"/>
    </source>
</evidence>
<sequence length="508" mass="54932">MRLSQLVKSVAVLDMVGDVDPDITGLFYDSRKVQPGGLFFALKGVASDGYAFIEVAVKAGAVAVVIEDDRTPADIAWVRVADGRLAMSLMAAAFYANPAAGLPVVGITGTNGKTTTTFLLESIFEKGGLPAAVLGTVNYRFGDLSIPAPNTTPESVDLQQTLRKLVDAGAKGIVMEVSSHALQQRRIDGCSFNVGVFTNLTRDHLDYHLDMESYLQSKTRLFSELLVPDEKKPERHAVINTDDEYGRRIAQAAACPVVTYGIEKSADINAENVEFSVSGISCTLATPKGRIELRSMLVGRFNLYNIMAAAGAGVALGLPLESIKEGLEHHGQVPGRLERVENALGVTVLVDYAHTGDALENVLLTMTELKKGRIITLFGCGGDRDKGKRPIMGEIAGRYSDLSIITSDNPRTENPAEIMAQVREGIVRLGICEYSSYEAAIFQEKGFVSIEQRQDAIRLAVKAARPGDIVLLAGKGHEDYQIIGKEKFHFDDREVAAQACREKAGQNQ</sequence>
<feature type="modified residue" description="N6-carboxylysine" evidence="13">
    <location>
        <position position="218"/>
    </location>
</feature>
<dbReference type="GO" id="GO:0071555">
    <property type="term" value="P:cell wall organization"/>
    <property type="evidence" value="ECO:0007669"/>
    <property type="project" value="UniProtKB-KW"/>
</dbReference>
<organism evidence="18 19">
    <name type="scientific">Geotalea daltonii (strain DSM 22248 / JCM 15807 / FRC-32)</name>
    <name type="common">Geobacter daltonii</name>
    <dbReference type="NCBI Taxonomy" id="316067"/>
    <lineage>
        <taxon>Bacteria</taxon>
        <taxon>Pseudomonadati</taxon>
        <taxon>Thermodesulfobacteriota</taxon>
        <taxon>Desulfuromonadia</taxon>
        <taxon>Geobacterales</taxon>
        <taxon>Geobacteraceae</taxon>
        <taxon>Geotalea</taxon>
    </lineage>
</organism>
<dbReference type="PANTHER" id="PTHR23135:SF4">
    <property type="entry name" value="UDP-N-ACETYLMURAMOYL-L-ALANYL-D-GLUTAMATE--2,6-DIAMINOPIMELATE LIGASE MURE HOMOLOG, CHLOROPLASTIC"/>
    <property type="match status" value="1"/>
</dbReference>
<evidence type="ECO:0000259" key="15">
    <source>
        <dbReference type="Pfam" id="PF01225"/>
    </source>
</evidence>